<feature type="transmembrane region" description="Helical" evidence="1">
    <location>
        <begin position="270"/>
        <end position="294"/>
    </location>
</feature>
<feature type="transmembrane region" description="Helical" evidence="1">
    <location>
        <begin position="238"/>
        <end position="264"/>
    </location>
</feature>
<dbReference type="STRING" id="368407.Memar_0451"/>
<evidence type="ECO:0000313" key="2">
    <source>
        <dbReference type="EMBL" id="ABN56384.1"/>
    </source>
</evidence>
<keyword evidence="1" id="KW-0472">Membrane</keyword>
<reference evidence="2 3" key="1">
    <citation type="journal article" date="2009" name="Stand. Genomic Sci.">
        <title>Complete genome sequence of Methanoculleus marisnigri Romesser et al. 1981 type strain JR1.</title>
        <authorList>
            <person name="Anderson I.J."/>
            <person name="Sieprawska-Lupa M."/>
            <person name="Lapidus A."/>
            <person name="Nolan M."/>
            <person name="Copeland A."/>
            <person name="Glavina Del Rio T."/>
            <person name="Tice H."/>
            <person name="Dalin E."/>
            <person name="Barry K."/>
            <person name="Saunders E."/>
            <person name="Han C."/>
            <person name="Brettin T."/>
            <person name="Detter J.C."/>
            <person name="Bruce D."/>
            <person name="Mikhailova N."/>
            <person name="Pitluck S."/>
            <person name="Hauser L."/>
            <person name="Land M."/>
            <person name="Lucas S."/>
            <person name="Richardson P."/>
            <person name="Whitman W.B."/>
            <person name="Kyrpides N.C."/>
        </authorList>
    </citation>
    <scope>NUCLEOTIDE SEQUENCE [LARGE SCALE GENOMIC DNA]</scope>
    <source>
        <strain evidence="3">ATCC 35101 / DSM 1498 / JR1</strain>
    </source>
</reference>
<dbReference type="HOGENOM" id="CLU_932602_0_0_2"/>
<dbReference type="eggNOG" id="arCOG01330">
    <property type="taxonomic scope" value="Archaea"/>
</dbReference>
<feature type="transmembrane region" description="Helical" evidence="1">
    <location>
        <begin position="161"/>
        <end position="182"/>
    </location>
</feature>
<sequence length="298" mass="32363">MLVPLGRSEEVLACVHHVVDRLPDRLRCPLHTLLDGRGVRCRLSLRCRFLLRCGGGIDDPPPLFKATFSLAHMRGCRSLWDKNLAFLHRPPPAGWMRRFIYPEDYRGYDMVRVAAIEACGRSLSPDTCRFRVARAVAFVLLFLLAVPLLLGSAFGVSPAAVLALIGSTLLLQAAAAVVGLSLGMHPAAVLVFLTSVAAAVLVGILEICDLFAGRSRMIQGLLSKIDAKTGSIDYLKRYGALMLIPVIWIPGIALYGTPVVAWVFQYPRAVSLLCMLAGWAIAIVVVMAATMGLVRLAF</sequence>
<gene>
    <name evidence="2" type="ordered locus">Memar_0451</name>
</gene>
<accession>A3CSN4</accession>
<keyword evidence="3" id="KW-1185">Reference proteome</keyword>
<feature type="transmembrane region" description="Helical" evidence="1">
    <location>
        <begin position="188"/>
        <end position="212"/>
    </location>
</feature>
<dbReference type="KEGG" id="mem:Memar_0451"/>
<dbReference type="Proteomes" id="UP000002146">
    <property type="component" value="Chromosome"/>
</dbReference>
<keyword evidence="1" id="KW-1133">Transmembrane helix</keyword>
<evidence type="ECO:0000256" key="1">
    <source>
        <dbReference type="SAM" id="Phobius"/>
    </source>
</evidence>
<organism evidence="2 3">
    <name type="scientific">Methanoculleus marisnigri (strain ATCC 35101 / DSM 1498 / JR1)</name>
    <dbReference type="NCBI Taxonomy" id="368407"/>
    <lineage>
        <taxon>Archaea</taxon>
        <taxon>Methanobacteriati</taxon>
        <taxon>Methanobacteriota</taxon>
        <taxon>Stenosarchaea group</taxon>
        <taxon>Methanomicrobia</taxon>
        <taxon>Methanomicrobiales</taxon>
        <taxon>Methanomicrobiaceae</taxon>
        <taxon>Methanoculleus</taxon>
    </lineage>
</organism>
<protein>
    <submittedName>
        <fullName evidence="2">Uncharacterized protein</fullName>
    </submittedName>
</protein>
<feature type="transmembrane region" description="Helical" evidence="1">
    <location>
        <begin position="132"/>
        <end position="154"/>
    </location>
</feature>
<evidence type="ECO:0000313" key="3">
    <source>
        <dbReference type="Proteomes" id="UP000002146"/>
    </source>
</evidence>
<proteinExistence type="predicted"/>
<name>A3CSN4_METMJ</name>
<dbReference type="AlphaFoldDB" id="A3CSN4"/>
<dbReference type="EMBL" id="CP000562">
    <property type="protein sequence ID" value="ABN56384.1"/>
    <property type="molecule type" value="Genomic_DNA"/>
</dbReference>
<keyword evidence="1" id="KW-0812">Transmembrane</keyword>